<evidence type="ECO:0000313" key="2">
    <source>
        <dbReference type="Proteomes" id="UP001164929"/>
    </source>
</evidence>
<comment type="caution">
    <text evidence="1">The sequence shown here is derived from an EMBL/GenBank/DDBJ whole genome shotgun (WGS) entry which is preliminary data.</text>
</comment>
<accession>A0AAD6PSM9</accession>
<reference evidence="1" key="1">
    <citation type="journal article" date="2023" name="Mol. Ecol. Resour.">
        <title>Chromosome-level genome assembly of a triploid poplar Populus alba 'Berolinensis'.</title>
        <authorList>
            <person name="Chen S."/>
            <person name="Yu Y."/>
            <person name="Wang X."/>
            <person name="Wang S."/>
            <person name="Zhang T."/>
            <person name="Zhou Y."/>
            <person name="He R."/>
            <person name="Meng N."/>
            <person name="Wang Y."/>
            <person name="Liu W."/>
            <person name="Liu Z."/>
            <person name="Liu J."/>
            <person name="Guo Q."/>
            <person name="Huang H."/>
            <person name="Sederoff R.R."/>
            <person name="Wang G."/>
            <person name="Qu G."/>
            <person name="Chen S."/>
        </authorList>
    </citation>
    <scope>NUCLEOTIDE SEQUENCE</scope>
    <source>
        <strain evidence="1">SC-2020</strain>
    </source>
</reference>
<keyword evidence="2" id="KW-1185">Reference proteome</keyword>
<proteinExistence type="predicted"/>
<evidence type="ECO:0000313" key="1">
    <source>
        <dbReference type="EMBL" id="KAJ6958824.1"/>
    </source>
</evidence>
<organism evidence="1 2">
    <name type="scientific">Populus alba x Populus x berolinensis</name>
    <dbReference type="NCBI Taxonomy" id="444605"/>
    <lineage>
        <taxon>Eukaryota</taxon>
        <taxon>Viridiplantae</taxon>
        <taxon>Streptophyta</taxon>
        <taxon>Embryophyta</taxon>
        <taxon>Tracheophyta</taxon>
        <taxon>Spermatophyta</taxon>
        <taxon>Magnoliopsida</taxon>
        <taxon>eudicotyledons</taxon>
        <taxon>Gunneridae</taxon>
        <taxon>Pentapetalae</taxon>
        <taxon>rosids</taxon>
        <taxon>fabids</taxon>
        <taxon>Malpighiales</taxon>
        <taxon>Salicaceae</taxon>
        <taxon>Saliceae</taxon>
        <taxon>Populus</taxon>
    </lineage>
</organism>
<name>A0AAD6PSM9_9ROSI</name>
<sequence length="145" mass="15815">MSPIAWCGGPLAGSCEKTAQFLPEHLTALHPDFLQLCLLEIQTHIGSADICFQRIGDKPGLNIWGDLVLISKAFGSDSTRPLCFIDAMEIAAHERLSKWQVVQDVCRFSQGRFGVGKGVDPTWGWICFGLPNPSSLLGVIGMVFI</sequence>
<dbReference type="Proteomes" id="UP001164929">
    <property type="component" value="Chromosome 17"/>
</dbReference>
<gene>
    <name evidence="1" type="ORF">NC653_037167</name>
</gene>
<protein>
    <submittedName>
        <fullName evidence="1">Uncharacterized protein</fullName>
    </submittedName>
</protein>
<dbReference type="EMBL" id="JAQIZT010000017">
    <property type="protein sequence ID" value="KAJ6958824.1"/>
    <property type="molecule type" value="Genomic_DNA"/>
</dbReference>
<dbReference type="AlphaFoldDB" id="A0AAD6PSM9"/>